<name>A0A8B8B2J8_CRAVI</name>
<dbReference type="Pfam" id="PF04548">
    <property type="entry name" value="AIG1"/>
    <property type="match status" value="1"/>
</dbReference>
<dbReference type="SUPFAM" id="SSF52540">
    <property type="entry name" value="P-loop containing nucleoside triphosphate hydrolases"/>
    <property type="match status" value="1"/>
</dbReference>
<protein>
    <submittedName>
        <fullName evidence="7">GTPase IMAP family member 4-like</fullName>
    </submittedName>
</protein>
<feature type="domain" description="AIG1-type G" evidence="5">
    <location>
        <begin position="17"/>
        <end position="222"/>
    </location>
</feature>
<dbReference type="InterPro" id="IPR045058">
    <property type="entry name" value="GIMA/IAN/Toc"/>
</dbReference>
<dbReference type="PANTHER" id="PTHR10903">
    <property type="entry name" value="GTPASE, IMAP FAMILY MEMBER-RELATED"/>
    <property type="match status" value="1"/>
</dbReference>
<dbReference type="InterPro" id="IPR027417">
    <property type="entry name" value="P-loop_NTPase"/>
</dbReference>
<feature type="coiled-coil region" evidence="4">
    <location>
        <begin position="218"/>
        <end position="276"/>
    </location>
</feature>
<keyword evidence="6" id="KW-1185">Reference proteome</keyword>
<dbReference type="KEGG" id="cvn:111107002"/>
<dbReference type="RefSeq" id="XP_022297635.1">
    <property type="nucleotide sequence ID" value="XM_022441927.1"/>
</dbReference>
<dbReference type="PROSITE" id="PS51720">
    <property type="entry name" value="G_AIG1"/>
    <property type="match status" value="1"/>
</dbReference>
<organism evidence="6 7">
    <name type="scientific">Crassostrea virginica</name>
    <name type="common">Eastern oyster</name>
    <dbReference type="NCBI Taxonomy" id="6565"/>
    <lineage>
        <taxon>Eukaryota</taxon>
        <taxon>Metazoa</taxon>
        <taxon>Spiralia</taxon>
        <taxon>Lophotrochozoa</taxon>
        <taxon>Mollusca</taxon>
        <taxon>Bivalvia</taxon>
        <taxon>Autobranchia</taxon>
        <taxon>Pteriomorphia</taxon>
        <taxon>Ostreida</taxon>
        <taxon>Ostreoidea</taxon>
        <taxon>Ostreidae</taxon>
        <taxon>Crassostrea</taxon>
    </lineage>
</organism>
<dbReference type="PANTHER" id="PTHR10903:SF170">
    <property type="entry name" value="GTPASE IMAP FAMILY MEMBER 7"/>
    <property type="match status" value="1"/>
</dbReference>
<accession>A0A8B8B2J8</accession>
<evidence type="ECO:0000256" key="3">
    <source>
        <dbReference type="ARBA" id="ARBA00023134"/>
    </source>
</evidence>
<dbReference type="Gene3D" id="3.40.50.300">
    <property type="entry name" value="P-loop containing nucleotide triphosphate hydrolases"/>
    <property type="match status" value="1"/>
</dbReference>
<keyword evidence="2" id="KW-0547">Nucleotide-binding</keyword>
<evidence type="ECO:0000256" key="1">
    <source>
        <dbReference type="ARBA" id="ARBA00008535"/>
    </source>
</evidence>
<proteinExistence type="inferred from homology"/>
<gene>
    <name evidence="7" type="primary">LOC111107002</name>
</gene>
<dbReference type="Proteomes" id="UP000694844">
    <property type="component" value="Chromosome 8"/>
</dbReference>
<evidence type="ECO:0000259" key="5">
    <source>
        <dbReference type="PROSITE" id="PS51720"/>
    </source>
</evidence>
<dbReference type="GO" id="GO:0005525">
    <property type="term" value="F:GTP binding"/>
    <property type="evidence" value="ECO:0007669"/>
    <property type="project" value="UniProtKB-KW"/>
</dbReference>
<dbReference type="FunFam" id="3.40.50.300:FF:000366">
    <property type="entry name" value="GTPase, IMAP family member 2"/>
    <property type="match status" value="1"/>
</dbReference>
<evidence type="ECO:0000313" key="7">
    <source>
        <dbReference type="RefSeq" id="XP_022297635.1"/>
    </source>
</evidence>
<comment type="similarity">
    <text evidence="1">Belongs to the TRAFAC class TrmE-Era-EngA-EngB-Septin-like GTPase superfamily. AIG1/Toc34/Toc159-like paraseptin GTPase family. IAN subfamily.</text>
</comment>
<reference evidence="7" key="1">
    <citation type="submission" date="2025-08" db="UniProtKB">
        <authorList>
            <consortium name="RefSeq"/>
        </authorList>
    </citation>
    <scope>IDENTIFICATION</scope>
    <source>
        <tissue evidence="7">Whole sample</tissue>
    </source>
</reference>
<evidence type="ECO:0000256" key="2">
    <source>
        <dbReference type="ARBA" id="ARBA00022741"/>
    </source>
</evidence>
<keyword evidence="4" id="KW-0175">Coiled coil</keyword>
<dbReference type="OrthoDB" id="431287at2759"/>
<dbReference type="InterPro" id="IPR006703">
    <property type="entry name" value="G_AIG1"/>
</dbReference>
<keyword evidence="3" id="KW-0342">GTP-binding</keyword>
<sequence length="334" mass="38580">MGCKSSKRRPREEIQNMEEIRLVLLGKTGSGKSATGNTILGIKKFKSELSGKSETKMCSQWSAIRFNKKVLVIDTPGVFDTDQTNEFTQEEISKCIGISSPGPHAFIIVINIANRFTEEDMRTVKHFEKYFGEEFYRYLIVLFTRKDDLDKSGKGLADYIENSPNDLKDLIKKCGDRVFAINNHLSGSKQDNEVNNLLNLISENMVKNMKAYYTNDLYEKAEREILKEEMKRKEQIQKELDRKVRELEEKVRRENKGNIEMKRKNLKAEYEEKMRNVRDGIRGDISTMQLLRDFILGMLGGFLKKILPIPVENKGNGKSAIHHPKITKKFQSKL</sequence>
<evidence type="ECO:0000256" key="4">
    <source>
        <dbReference type="SAM" id="Coils"/>
    </source>
</evidence>
<dbReference type="AlphaFoldDB" id="A0A8B8B2J8"/>
<dbReference type="CDD" id="cd01852">
    <property type="entry name" value="AIG1"/>
    <property type="match status" value="1"/>
</dbReference>
<dbReference type="GeneID" id="111107002"/>
<evidence type="ECO:0000313" key="6">
    <source>
        <dbReference type="Proteomes" id="UP000694844"/>
    </source>
</evidence>